<evidence type="ECO:0000256" key="10">
    <source>
        <dbReference type="ARBA" id="ARBA00022989"/>
    </source>
</evidence>
<evidence type="ECO:0000256" key="8">
    <source>
        <dbReference type="ARBA" id="ARBA00022777"/>
    </source>
</evidence>
<dbReference type="InterPro" id="IPR050351">
    <property type="entry name" value="BphY/WalK/GraS-like"/>
</dbReference>
<reference evidence="17" key="1">
    <citation type="submission" date="2020-04" db="EMBL/GenBank/DDBJ databases">
        <authorList>
            <person name="Zhang T."/>
        </authorList>
    </citation>
    <scope>NUCLEOTIDE SEQUENCE</scope>
    <source>
        <strain evidence="17">HKST-UBA01</strain>
    </source>
</reference>
<gene>
    <name evidence="17" type="ORF">KC729_05720</name>
</gene>
<dbReference type="SMART" id="SM00091">
    <property type="entry name" value="PAS"/>
    <property type="match status" value="1"/>
</dbReference>
<evidence type="ECO:0000256" key="2">
    <source>
        <dbReference type="ARBA" id="ARBA00004141"/>
    </source>
</evidence>
<dbReference type="InterPro" id="IPR003661">
    <property type="entry name" value="HisK_dim/P_dom"/>
</dbReference>
<evidence type="ECO:0000256" key="7">
    <source>
        <dbReference type="ARBA" id="ARBA00022741"/>
    </source>
</evidence>
<feature type="coiled-coil region" evidence="13">
    <location>
        <begin position="229"/>
        <end position="256"/>
    </location>
</feature>
<evidence type="ECO:0000256" key="3">
    <source>
        <dbReference type="ARBA" id="ARBA00012438"/>
    </source>
</evidence>
<dbReference type="AlphaFoldDB" id="A0A956LXJ3"/>
<evidence type="ECO:0000313" key="17">
    <source>
        <dbReference type="EMBL" id="MCA9727163.1"/>
    </source>
</evidence>
<dbReference type="InterPro" id="IPR013767">
    <property type="entry name" value="PAS_fold"/>
</dbReference>
<dbReference type="PANTHER" id="PTHR42878">
    <property type="entry name" value="TWO-COMPONENT HISTIDINE KINASE"/>
    <property type="match status" value="1"/>
</dbReference>
<organism evidence="17 18">
    <name type="scientific">Eiseniibacteriota bacterium</name>
    <dbReference type="NCBI Taxonomy" id="2212470"/>
    <lineage>
        <taxon>Bacteria</taxon>
        <taxon>Candidatus Eiseniibacteriota</taxon>
    </lineage>
</organism>
<dbReference type="SUPFAM" id="SSF158472">
    <property type="entry name" value="HAMP domain-like"/>
    <property type="match status" value="1"/>
</dbReference>
<evidence type="ECO:0000256" key="13">
    <source>
        <dbReference type="SAM" id="Coils"/>
    </source>
</evidence>
<dbReference type="Gene3D" id="3.30.450.20">
    <property type="entry name" value="PAS domain"/>
    <property type="match status" value="2"/>
</dbReference>
<feature type="domain" description="HAMP" evidence="16">
    <location>
        <begin position="192"/>
        <end position="244"/>
    </location>
</feature>
<keyword evidence="5" id="KW-0808">Transferase</keyword>
<proteinExistence type="predicted"/>
<evidence type="ECO:0000259" key="15">
    <source>
        <dbReference type="PROSITE" id="PS50109"/>
    </source>
</evidence>
<dbReference type="GO" id="GO:0016020">
    <property type="term" value="C:membrane"/>
    <property type="evidence" value="ECO:0007669"/>
    <property type="project" value="UniProtKB-SubCell"/>
</dbReference>
<dbReference type="GO" id="GO:0005524">
    <property type="term" value="F:ATP binding"/>
    <property type="evidence" value="ECO:0007669"/>
    <property type="project" value="UniProtKB-KW"/>
</dbReference>
<keyword evidence="12 14" id="KW-0472">Membrane</keyword>
<dbReference type="InterPro" id="IPR035965">
    <property type="entry name" value="PAS-like_dom_sf"/>
</dbReference>
<dbReference type="Gene3D" id="6.10.340.10">
    <property type="match status" value="1"/>
</dbReference>
<evidence type="ECO:0000256" key="6">
    <source>
        <dbReference type="ARBA" id="ARBA00022692"/>
    </source>
</evidence>
<comment type="caution">
    <text evidence="17">The sequence shown here is derived from an EMBL/GenBank/DDBJ whole genome shotgun (WGS) entry which is preliminary data.</text>
</comment>
<dbReference type="FunFam" id="1.10.287.130:FF:000001">
    <property type="entry name" value="Two-component sensor histidine kinase"/>
    <property type="match status" value="1"/>
</dbReference>
<dbReference type="SUPFAM" id="SSF47384">
    <property type="entry name" value="Homodimeric domain of signal transducing histidine kinase"/>
    <property type="match status" value="1"/>
</dbReference>
<dbReference type="CDD" id="cd00130">
    <property type="entry name" value="PAS"/>
    <property type="match status" value="1"/>
</dbReference>
<evidence type="ECO:0000256" key="12">
    <source>
        <dbReference type="ARBA" id="ARBA00023136"/>
    </source>
</evidence>
<evidence type="ECO:0000256" key="5">
    <source>
        <dbReference type="ARBA" id="ARBA00022679"/>
    </source>
</evidence>
<evidence type="ECO:0000259" key="16">
    <source>
        <dbReference type="PROSITE" id="PS50885"/>
    </source>
</evidence>
<dbReference type="Gene3D" id="3.30.565.10">
    <property type="entry name" value="Histidine kinase-like ATPase, C-terminal domain"/>
    <property type="match status" value="1"/>
</dbReference>
<dbReference type="SMART" id="SM00388">
    <property type="entry name" value="HisKA"/>
    <property type="match status" value="1"/>
</dbReference>
<keyword evidence="6 14" id="KW-0812">Transmembrane</keyword>
<dbReference type="SMART" id="SM00387">
    <property type="entry name" value="HATPase_c"/>
    <property type="match status" value="1"/>
</dbReference>
<keyword evidence="8" id="KW-0418">Kinase</keyword>
<keyword evidence="9" id="KW-0067">ATP-binding</keyword>
<keyword evidence="13" id="KW-0175">Coiled coil</keyword>
<dbReference type="GO" id="GO:0006355">
    <property type="term" value="P:regulation of DNA-templated transcription"/>
    <property type="evidence" value="ECO:0007669"/>
    <property type="project" value="InterPro"/>
</dbReference>
<dbReference type="SMART" id="SM00304">
    <property type="entry name" value="HAMP"/>
    <property type="match status" value="1"/>
</dbReference>
<dbReference type="PROSITE" id="PS50109">
    <property type="entry name" value="HIS_KIN"/>
    <property type="match status" value="1"/>
</dbReference>
<keyword evidence="11" id="KW-0902">Two-component regulatory system</keyword>
<evidence type="ECO:0000256" key="14">
    <source>
        <dbReference type="SAM" id="Phobius"/>
    </source>
</evidence>
<dbReference type="PANTHER" id="PTHR42878:SF7">
    <property type="entry name" value="SENSOR HISTIDINE KINASE GLRK"/>
    <property type="match status" value="1"/>
</dbReference>
<dbReference type="SUPFAM" id="SSF55874">
    <property type="entry name" value="ATPase domain of HSP90 chaperone/DNA topoisomerase II/histidine kinase"/>
    <property type="match status" value="1"/>
</dbReference>
<dbReference type="SUPFAM" id="SSF55785">
    <property type="entry name" value="PYP-like sensor domain (PAS domain)"/>
    <property type="match status" value="1"/>
</dbReference>
<dbReference type="FunFam" id="3.30.565.10:FF:000006">
    <property type="entry name" value="Sensor histidine kinase WalK"/>
    <property type="match status" value="1"/>
</dbReference>
<dbReference type="InterPro" id="IPR036097">
    <property type="entry name" value="HisK_dim/P_sf"/>
</dbReference>
<evidence type="ECO:0000313" key="18">
    <source>
        <dbReference type="Proteomes" id="UP000697710"/>
    </source>
</evidence>
<sequence>MTTRRTPIRWQLFPTYLLVALVATVVSSVLSLRLLHELHQQRLQAELESRVQIIAVALGDRPLTRSARLQEMVLAFGNRSGTRITLLDPTGVVLADSDRDPSDEESFANRPEVAEALHGQPSSSIRYSDDLQRDLLFYALPVLRQGEVAAVVRASMPMRATRDFLGPARLQAITAAAIAILLAALLSLLIARGLARPFEEMRSAAGRFARGDLSYRVGPVSSEEGAQLAAALNGMAQQLERRIADLEQRNREQETLLAGMVEGVLAVDRAGKVLTLNRAVRELFHLPPEASQPSGRGLEEIIRNPDLLAFVRRTLEASAPIEEELILREAAPRFLRLHGSALRLSSGQHVGGIVVFNEVTRERNMEKERRELVASVSHELRTPVTAIRGFLETLRDGALEQSTEARRFVDIALRQSERLQSLIEDLLRLARIERDIERSEVTLTEQPVRPILAAAIDACRGMPGGQDAEIHLDCPADLRVAVNAELLEQAIGNLLSNAIRYGSGPIRVMGTAHESKAELAVHDQGPGIAPEHRDRVFERFYVVDKARSRRQGGTGLGLAIVKHVARAHGGDVTMESRPEQGTTFTIRIPLTPLRRS</sequence>
<evidence type="ECO:0000256" key="1">
    <source>
        <dbReference type="ARBA" id="ARBA00000085"/>
    </source>
</evidence>
<dbReference type="Pfam" id="PF00672">
    <property type="entry name" value="HAMP"/>
    <property type="match status" value="1"/>
</dbReference>
<dbReference type="GO" id="GO:0007234">
    <property type="term" value="P:osmosensory signaling via phosphorelay pathway"/>
    <property type="evidence" value="ECO:0007669"/>
    <property type="project" value="TreeGrafter"/>
</dbReference>
<keyword evidence="10 14" id="KW-1133">Transmembrane helix</keyword>
<reference evidence="17" key="2">
    <citation type="journal article" date="2021" name="Microbiome">
        <title>Successional dynamics and alternative stable states in a saline activated sludge microbial community over 9 years.</title>
        <authorList>
            <person name="Wang Y."/>
            <person name="Ye J."/>
            <person name="Ju F."/>
            <person name="Liu L."/>
            <person name="Boyd J.A."/>
            <person name="Deng Y."/>
            <person name="Parks D.H."/>
            <person name="Jiang X."/>
            <person name="Yin X."/>
            <person name="Woodcroft B.J."/>
            <person name="Tyson G.W."/>
            <person name="Hugenholtz P."/>
            <person name="Polz M.F."/>
            <person name="Zhang T."/>
        </authorList>
    </citation>
    <scope>NUCLEOTIDE SEQUENCE</scope>
    <source>
        <strain evidence="17">HKST-UBA01</strain>
    </source>
</reference>
<dbReference type="GO" id="GO:0000155">
    <property type="term" value="F:phosphorelay sensor kinase activity"/>
    <property type="evidence" value="ECO:0007669"/>
    <property type="project" value="InterPro"/>
</dbReference>
<feature type="domain" description="Histidine kinase" evidence="15">
    <location>
        <begin position="375"/>
        <end position="592"/>
    </location>
</feature>
<dbReference type="Pfam" id="PF02518">
    <property type="entry name" value="HATPase_c"/>
    <property type="match status" value="1"/>
</dbReference>
<dbReference type="Pfam" id="PF00989">
    <property type="entry name" value="PAS"/>
    <property type="match status" value="1"/>
</dbReference>
<dbReference type="EMBL" id="JAGQHR010000119">
    <property type="protein sequence ID" value="MCA9727163.1"/>
    <property type="molecule type" value="Genomic_DNA"/>
</dbReference>
<dbReference type="PRINTS" id="PR00344">
    <property type="entry name" value="BCTRLSENSOR"/>
</dbReference>
<comment type="catalytic activity">
    <reaction evidence="1">
        <text>ATP + protein L-histidine = ADP + protein N-phospho-L-histidine.</text>
        <dbReference type="EC" id="2.7.13.3"/>
    </reaction>
</comment>
<keyword evidence="4" id="KW-0597">Phosphoprotein</keyword>
<dbReference type="EC" id="2.7.13.3" evidence="3"/>
<evidence type="ECO:0000256" key="9">
    <source>
        <dbReference type="ARBA" id="ARBA00022840"/>
    </source>
</evidence>
<name>A0A956LXJ3_UNCEI</name>
<comment type="subcellular location">
    <subcellularLocation>
        <location evidence="2">Membrane</location>
        <topology evidence="2">Multi-pass membrane protein</topology>
    </subcellularLocation>
</comment>
<dbReference type="InterPro" id="IPR000014">
    <property type="entry name" value="PAS"/>
</dbReference>
<dbReference type="InterPro" id="IPR003594">
    <property type="entry name" value="HATPase_dom"/>
</dbReference>
<keyword evidence="7" id="KW-0547">Nucleotide-binding</keyword>
<evidence type="ECO:0000256" key="11">
    <source>
        <dbReference type="ARBA" id="ARBA00023012"/>
    </source>
</evidence>
<dbReference type="CDD" id="cd06225">
    <property type="entry name" value="HAMP"/>
    <property type="match status" value="1"/>
</dbReference>
<feature type="transmembrane region" description="Helical" evidence="14">
    <location>
        <begin position="168"/>
        <end position="191"/>
    </location>
</feature>
<dbReference type="GO" id="GO:0030295">
    <property type="term" value="F:protein kinase activator activity"/>
    <property type="evidence" value="ECO:0007669"/>
    <property type="project" value="TreeGrafter"/>
</dbReference>
<dbReference type="InterPro" id="IPR003660">
    <property type="entry name" value="HAMP_dom"/>
</dbReference>
<dbReference type="InterPro" id="IPR036890">
    <property type="entry name" value="HATPase_C_sf"/>
</dbReference>
<dbReference type="GO" id="GO:0000156">
    <property type="term" value="F:phosphorelay response regulator activity"/>
    <property type="evidence" value="ECO:0007669"/>
    <property type="project" value="TreeGrafter"/>
</dbReference>
<dbReference type="InterPro" id="IPR004358">
    <property type="entry name" value="Sig_transdc_His_kin-like_C"/>
</dbReference>
<protein>
    <recommendedName>
        <fullName evidence="3">histidine kinase</fullName>
        <ecNumber evidence="3">2.7.13.3</ecNumber>
    </recommendedName>
</protein>
<accession>A0A956LXJ3</accession>
<dbReference type="InterPro" id="IPR005467">
    <property type="entry name" value="His_kinase_dom"/>
</dbReference>
<dbReference type="Proteomes" id="UP000697710">
    <property type="component" value="Unassembled WGS sequence"/>
</dbReference>
<dbReference type="Gene3D" id="1.10.287.130">
    <property type="match status" value="1"/>
</dbReference>
<feature type="transmembrane region" description="Helical" evidence="14">
    <location>
        <begin position="12"/>
        <end position="35"/>
    </location>
</feature>
<dbReference type="Pfam" id="PF00512">
    <property type="entry name" value="HisKA"/>
    <property type="match status" value="1"/>
</dbReference>
<dbReference type="CDD" id="cd00082">
    <property type="entry name" value="HisKA"/>
    <property type="match status" value="1"/>
</dbReference>
<evidence type="ECO:0000256" key="4">
    <source>
        <dbReference type="ARBA" id="ARBA00022553"/>
    </source>
</evidence>
<dbReference type="CDD" id="cd00075">
    <property type="entry name" value="HATPase"/>
    <property type="match status" value="1"/>
</dbReference>
<dbReference type="PROSITE" id="PS50885">
    <property type="entry name" value="HAMP"/>
    <property type="match status" value="1"/>
</dbReference>